<proteinExistence type="predicted"/>
<protein>
    <submittedName>
        <fullName evidence="3">Thioesterase-like protein</fullName>
    </submittedName>
</protein>
<dbReference type="InterPro" id="IPR001031">
    <property type="entry name" value="Thioesterase"/>
</dbReference>
<feature type="compositionally biased region" description="Low complexity" evidence="1">
    <location>
        <begin position="1"/>
        <end position="20"/>
    </location>
</feature>
<name>E2EAG6_9PEZI</name>
<organism evidence="3">
    <name type="scientific">Mycosphaerella arachidis</name>
    <dbReference type="NCBI Taxonomy" id="143450"/>
    <lineage>
        <taxon>Eukaryota</taxon>
        <taxon>Fungi</taxon>
        <taxon>Dikarya</taxon>
        <taxon>Ascomycota</taxon>
        <taxon>Pezizomycotina</taxon>
        <taxon>Dothideomycetes</taxon>
        <taxon>Dothideomycetidae</taxon>
        <taxon>Mycosphaerellales</taxon>
        <taxon>Mycosphaerellaceae</taxon>
        <taxon>Mycosphaerella</taxon>
    </lineage>
</organism>
<evidence type="ECO:0000256" key="1">
    <source>
        <dbReference type="SAM" id="MobiDB-lite"/>
    </source>
</evidence>
<feature type="domain" description="Thioesterase" evidence="2">
    <location>
        <begin position="83"/>
        <end position="324"/>
    </location>
</feature>
<feature type="region of interest" description="Disordered" evidence="1">
    <location>
        <begin position="1"/>
        <end position="24"/>
    </location>
</feature>
<dbReference type="AlphaFoldDB" id="E2EAG6"/>
<dbReference type="EMBL" id="GU566729">
    <property type="protein sequence ID" value="ADN06229.1"/>
    <property type="molecule type" value="Genomic_DNA"/>
</dbReference>
<dbReference type="SUPFAM" id="SSF53474">
    <property type="entry name" value="alpha/beta-Hydrolases"/>
    <property type="match status" value="1"/>
</dbReference>
<dbReference type="InterPro" id="IPR029058">
    <property type="entry name" value="AB_hydrolase_fold"/>
</dbReference>
<evidence type="ECO:0000259" key="2">
    <source>
        <dbReference type="Pfam" id="PF00975"/>
    </source>
</evidence>
<reference evidence="3" key="1">
    <citation type="submission" date="2010-01" db="EMBL/GenBank/DDBJ databases">
        <title>Genetics of dothistromin biosynthesis in the peanut pathogen Passalora arachidicola.</title>
        <authorList>
            <person name="Bradshaw R.E."/>
            <person name="Guo Y."/>
            <person name="Zhang S."/>
        </authorList>
    </citation>
    <scope>NUCLEOTIDE SEQUENCE</scope>
    <source>
        <strain evidence="3">ATCC 18667</strain>
    </source>
</reference>
<dbReference type="Gene3D" id="3.40.50.1820">
    <property type="entry name" value="alpha/beta hydrolase"/>
    <property type="match status" value="1"/>
</dbReference>
<sequence>MSTTTTAPAPTTPSKPSHPALATDIFSPPTFDEKQWKRALIAADHALKKEKSALCRTSCPTTSSHPPATSVLLQGNPRTAARNLFLFPDGSGSAASYTQLSLISSDLAVYGLNCPYLKSPEDWKCGPQELTPLFISEIQRRQASGPYYIGGYSTGGIAAFDAAQALDRMAERVERLILIDAPCPIHIQRLPGRLMEYLKGVHAFNSRGRAPPRCVFEHFEANTKNLQKYRPRPCEAYREPSTHIIYARHGVCESLEEGVPQMEIFEDDPKEMQWIMCARRDFGPMGWEKLLNDEDIHVQVVEAANHFTMMKGEAAGRLAGCIERAIG</sequence>
<dbReference type="Pfam" id="PF00975">
    <property type="entry name" value="Thioesterase"/>
    <property type="match status" value="1"/>
</dbReference>
<accession>E2EAG6</accession>
<evidence type="ECO:0000313" key="3">
    <source>
        <dbReference type="EMBL" id="ADN06229.1"/>
    </source>
</evidence>
<gene>
    <name evidence="3" type="primary">dotD</name>
</gene>